<evidence type="ECO:0000256" key="2">
    <source>
        <dbReference type="ARBA" id="ARBA00022679"/>
    </source>
</evidence>
<evidence type="ECO:0000313" key="3">
    <source>
        <dbReference type="EMBL" id="PKY66761.1"/>
    </source>
</evidence>
<dbReference type="GO" id="GO:0031167">
    <property type="term" value="P:rRNA methylation"/>
    <property type="evidence" value="ECO:0007669"/>
    <property type="project" value="InterPro"/>
</dbReference>
<dbReference type="PROSITE" id="PS00092">
    <property type="entry name" value="N6_MTASE"/>
    <property type="match status" value="1"/>
</dbReference>
<keyword evidence="1 3" id="KW-0489">Methyltransferase</keyword>
<accession>A0A2I1I6P7</accession>
<dbReference type="NCBIfam" id="TIGR00095">
    <property type="entry name" value="16S rRNA (guanine(966)-N(2))-methyltransferase RsmD"/>
    <property type="match status" value="1"/>
</dbReference>
<organism evidence="3 4">
    <name type="scientific">Schaalia turicensis</name>
    <dbReference type="NCBI Taxonomy" id="131111"/>
    <lineage>
        <taxon>Bacteria</taxon>
        <taxon>Bacillati</taxon>
        <taxon>Actinomycetota</taxon>
        <taxon>Actinomycetes</taxon>
        <taxon>Actinomycetales</taxon>
        <taxon>Actinomycetaceae</taxon>
        <taxon>Schaalia</taxon>
    </lineage>
</organism>
<evidence type="ECO:0000256" key="1">
    <source>
        <dbReference type="ARBA" id="ARBA00022603"/>
    </source>
</evidence>
<evidence type="ECO:0000313" key="4">
    <source>
        <dbReference type="Proteomes" id="UP000234545"/>
    </source>
</evidence>
<dbReference type="InterPro" id="IPR004398">
    <property type="entry name" value="RNA_MeTrfase_RsmD"/>
</dbReference>
<dbReference type="SUPFAM" id="SSF53335">
    <property type="entry name" value="S-adenosyl-L-methionine-dependent methyltransferases"/>
    <property type="match status" value="1"/>
</dbReference>
<dbReference type="AlphaFoldDB" id="A0A2I1I6P7"/>
<dbReference type="InterPro" id="IPR002052">
    <property type="entry name" value="DNA_methylase_N6_adenine_CS"/>
</dbReference>
<name>A0A2I1I6P7_9ACTO</name>
<dbReference type="GO" id="GO:0008168">
    <property type="term" value="F:methyltransferase activity"/>
    <property type="evidence" value="ECO:0007669"/>
    <property type="project" value="UniProtKB-KW"/>
</dbReference>
<dbReference type="Proteomes" id="UP000234545">
    <property type="component" value="Unassembled WGS sequence"/>
</dbReference>
<reference evidence="3 4" key="1">
    <citation type="submission" date="2017-12" db="EMBL/GenBank/DDBJ databases">
        <title>Phylogenetic diversity of female urinary microbiome.</title>
        <authorList>
            <person name="Thomas-White K."/>
            <person name="Wolfe A.J."/>
        </authorList>
    </citation>
    <scope>NUCLEOTIDE SEQUENCE [LARGE SCALE GENOMIC DNA]</scope>
    <source>
        <strain evidence="3 4">UMB0250</strain>
    </source>
</reference>
<dbReference type="Gene3D" id="3.40.50.150">
    <property type="entry name" value="Vaccinia Virus protein VP39"/>
    <property type="match status" value="1"/>
</dbReference>
<proteinExistence type="predicted"/>
<gene>
    <name evidence="3" type="primary">rsmD</name>
    <name evidence="3" type="ORF">CYJ25_00485</name>
</gene>
<dbReference type="GO" id="GO:0003676">
    <property type="term" value="F:nucleic acid binding"/>
    <property type="evidence" value="ECO:0007669"/>
    <property type="project" value="InterPro"/>
</dbReference>
<dbReference type="PANTHER" id="PTHR43542:SF1">
    <property type="entry name" value="METHYLTRANSFERASE"/>
    <property type="match status" value="1"/>
</dbReference>
<comment type="caution">
    <text evidence="3">The sequence shown here is derived from an EMBL/GenBank/DDBJ whole genome shotgun (WGS) entry which is preliminary data.</text>
</comment>
<dbReference type="InterPro" id="IPR029063">
    <property type="entry name" value="SAM-dependent_MTases_sf"/>
</dbReference>
<dbReference type="Pfam" id="PF03602">
    <property type="entry name" value="Cons_hypoth95"/>
    <property type="match status" value="1"/>
</dbReference>
<dbReference type="PIRSF" id="PIRSF004553">
    <property type="entry name" value="CHP00095"/>
    <property type="match status" value="1"/>
</dbReference>
<dbReference type="CDD" id="cd02440">
    <property type="entry name" value="AdoMet_MTases"/>
    <property type="match status" value="1"/>
</dbReference>
<dbReference type="PANTHER" id="PTHR43542">
    <property type="entry name" value="METHYLTRANSFERASE"/>
    <property type="match status" value="1"/>
</dbReference>
<dbReference type="OrthoDB" id="9803017at2"/>
<dbReference type="RefSeq" id="WP_101627280.1">
    <property type="nucleotide sequence ID" value="NZ_JBCOMK010000003.1"/>
</dbReference>
<dbReference type="EMBL" id="PKKJ01000001">
    <property type="protein sequence ID" value="PKY66761.1"/>
    <property type="molecule type" value="Genomic_DNA"/>
</dbReference>
<keyword evidence="2 3" id="KW-0808">Transferase</keyword>
<sequence length="200" mass="21758">MTRIVAGSAKGRVLKVPAKGTRPTSERVREALFSRLEHMNVVEDCLVLDLYAGSGALGLEAASRGASRVDLVEKSAPAARIIAHNIRATGLKARVHTASAATFLGARDFETLSGEFDLVLLDPPYDVSEEEVAEVLSRLGSWITPDALVVVERSSRSPEPLWPDFLVKEDQRTWGETVAWFAGPPVKAEVETDLDLRSVH</sequence>
<protein>
    <submittedName>
        <fullName evidence="3">16S rRNA (Guanine(966)-N(2))-methyltransferase RsmD</fullName>
    </submittedName>
</protein>